<dbReference type="SMART" id="SM00320">
    <property type="entry name" value="WD40"/>
    <property type="match status" value="6"/>
</dbReference>
<dbReference type="OrthoDB" id="7318948at2759"/>
<dbReference type="Pfam" id="PF00400">
    <property type="entry name" value="WD40"/>
    <property type="match status" value="2"/>
</dbReference>
<protein>
    <submittedName>
        <fullName evidence="7">WD40-repeat-containing domain protein</fullName>
    </submittedName>
</protein>
<dbReference type="Proteomes" id="UP000268093">
    <property type="component" value="Unassembled WGS sequence"/>
</dbReference>
<dbReference type="SUPFAM" id="SSF50978">
    <property type="entry name" value="WD40 repeat-like"/>
    <property type="match status" value="1"/>
</dbReference>
<feature type="repeat" description="WD" evidence="6">
    <location>
        <begin position="136"/>
        <end position="178"/>
    </location>
</feature>
<dbReference type="PANTHER" id="PTHR10253">
    <property type="entry name" value="POLYCOMB PROTEIN"/>
    <property type="match status" value="1"/>
</dbReference>
<evidence type="ECO:0000313" key="7">
    <source>
        <dbReference type="EMBL" id="RUP34604.1"/>
    </source>
</evidence>
<evidence type="ECO:0000256" key="3">
    <source>
        <dbReference type="ARBA" id="ARBA00022737"/>
    </source>
</evidence>
<evidence type="ECO:0000256" key="5">
    <source>
        <dbReference type="ARBA" id="ARBA00023163"/>
    </source>
</evidence>
<proteinExistence type="inferred from homology"/>
<dbReference type="Gene3D" id="2.130.10.10">
    <property type="entry name" value="YVTN repeat-like/Quinoprotein amine dehydrogenase"/>
    <property type="match status" value="1"/>
</dbReference>
<comment type="similarity">
    <text evidence="1">Belongs to the WD repeat ESC family.</text>
</comment>
<dbReference type="PROSITE" id="PS00678">
    <property type="entry name" value="WD_REPEATS_1"/>
    <property type="match status" value="1"/>
</dbReference>
<evidence type="ECO:0000256" key="4">
    <source>
        <dbReference type="ARBA" id="ARBA00023015"/>
    </source>
</evidence>
<keyword evidence="4" id="KW-0805">Transcription regulation</keyword>
<dbReference type="InterPro" id="IPR036322">
    <property type="entry name" value="WD40_repeat_dom_sf"/>
</dbReference>
<dbReference type="AlphaFoldDB" id="A0A433C7N3"/>
<keyword evidence="5" id="KW-0804">Transcription</keyword>
<comment type="caution">
    <text evidence="7">The sequence shown here is derived from an EMBL/GenBank/DDBJ whole genome shotgun (WGS) entry which is preliminary data.</text>
</comment>
<evidence type="ECO:0000256" key="2">
    <source>
        <dbReference type="ARBA" id="ARBA00022574"/>
    </source>
</evidence>
<dbReference type="EMBL" id="RBNI01013302">
    <property type="protein sequence ID" value="RUP34604.1"/>
    <property type="molecule type" value="Genomic_DNA"/>
</dbReference>
<accession>A0A433C7N3</accession>
<dbReference type="InterPro" id="IPR001680">
    <property type="entry name" value="WD40_rpt"/>
</dbReference>
<keyword evidence="3" id="KW-0677">Repeat</keyword>
<organism evidence="7 8">
    <name type="scientific">Jimgerdemannia flammicorona</name>
    <dbReference type="NCBI Taxonomy" id="994334"/>
    <lineage>
        <taxon>Eukaryota</taxon>
        <taxon>Fungi</taxon>
        <taxon>Fungi incertae sedis</taxon>
        <taxon>Mucoromycota</taxon>
        <taxon>Mucoromycotina</taxon>
        <taxon>Endogonomycetes</taxon>
        <taxon>Endogonales</taxon>
        <taxon>Endogonaceae</taxon>
        <taxon>Jimgerdemannia</taxon>
    </lineage>
</organism>
<reference evidence="7 8" key="1">
    <citation type="journal article" date="2018" name="New Phytol.">
        <title>Phylogenomics of Endogonaceae and evolution of mycorrhizas within Mucoromycota.</title>
        <authorList>
            <person name="Chang Y."/>
            <person name="Desiro A."/>
            <person name="Na H."/>
            <person name="Sandor L."/>
            <person name="Lipzen A."/>
            <person name="Clum A."/>
            <person name="Barry K."/>
            <person name="Grigoriev I.V."/>
            <person name="Martin F.M."/>
            <person name="Stajich J.E."/>
            <person name="Smith M.E."/>
            <person name="Bonito G."/>
            <person name="Spatafora J.W."/>
        </authorList>
    </citation>
    <scope>NUCLEOTIDE SEQUENCE [LARGE SCALE GENOMIC DNA]</scope>
    <source>
        <strain evidence="7 8">GMNB39</strain>
    </source>
</reference>
<evidence type="ECO:0000256" key="1">
    <source>
        <dbReference type="ARBA" id="ARBA00008075"/>
    </source>
</evidence>
<evidence type="ECO:0000313" key="8">
    <source>
        <dbReference type="Proteomes" id="UP000268093"/>
    </source>
</evidence>
<dbReference type="InterPro" id="IPR015943">
    <property type="entry name" value="WD40/YVTN_repeat-like_dom_sf"/>
</dbReference>
<dbReference type="InterPro" id="IPR051243">
    <property type="entry name" value="PcG_WD-repeat"/>
</dbReference>
<sequence>MRLRRILKENHGRDVNQLAFHFNLAHYHGPVGLDYAKRFDKRGNVRRDPMDTSNVLATVGGAQANIYDNEHCGDHLDVMSHFNLDTEDSKENSSSKKEMSTLCWLHREDDAVLAIAGNDTKIHILSLAHSRELARLEGHTKAITDLHSYPLDNRHLLSASRDGTVRLWDAESRRCLAIFDADATVLCPHPSGTSFLTGGVKGEIRRWPIPEDLAALLDLKEPVRYEKRRSTVMKKFHGDNPIDCIRWANGHVLSKSINGRVEYWDADTMESRLRRTFAGSTSGSSRAAHLHCAGTFSSAIYSHSQTTSSTKNASLDESFLCVGTNSGAIHVYNLHTGRSVAELQHRRSTKAVRCCVFSRDCRTIIAAGEDSVLWRYDYVDDATLQEWASWRKTDG</sequence>
<gene>
    <name evidence="7" type="ORF">BC936DRAFT_138526</name>
</gene>
<evidence type="ECO:0000256" key="6">
    <source>
        <dbReference type="PROSITE-ProRule" id="PRU00221"/>
    </source>
</evidence>
<keyword evidence="8" id="KW-1185">Reference proteome</keyword>
<dbReference type="InterPro" id="IPR019775">
    <property type="entry name" value="WD40_repeat_CS"/>
</dbReference>
<name>A0A433C7N3_9FUNG</name>
<dbReference type="PROSITE" id="PS50082">
    <property type="entry name" value="WD_REPEATS_2"/>
    <property type="match status" value="1"/>
</dbReference>
<dbReference type="PROSITE" id="PS50294">
    <property type="entry name" value="WD_REPEATS_REGION"/>
    <property type="match status" value="1"/>
</dbReference>
<keyword evidence="2 6" id="KW-0853">WD repeat</keyword>